<comment type="caution">
    <text evidence="3">The sequence shown here is derived from an EMBL/GenBank/DDBJ whole genome shotgun (WGS) entry which is preliminary data.</text>
</comment>
<organism evidence="3 4">
    <name type="scientific">Methylobacterium goesingense</name>
    <dbReference type="NCBI Taxonomy" id="243690"/>
    <lineage>
        <taxon>Bacteria</taxon>
        <taxon>Pseudomonadati</taxon>
        <taxon>Pseudomonadota</taxon>
        <taxon>Alphaproteobacteria</taxon>
        <taxon>Hyphomicrobiales</taxon>
        <taxon>Methylobacteriaceae</taxon>
        <taxon>Methylobacterium</taxon>
    </lineage>
</organism>
<feature type="domain" description="FIST" evidence="1">
    <location>
        <begin position="38"/>
        <end position="243"/>
    </location>
</feature>
<dbReference type="PANTHER" id="PTHR40252:SF2">
    <property type="entry name" value="BLR0328 PROTEIN"/>
    <property type="match status" value="1"/>
</dbReference>
<evidence type="ECO:0008006" key="5">
    <source>
        <dbReference type="Google" id="ProtNLM"/>
    </source>
</evidence>
<evidence type="ECO:0000313" key="4">
    <source>
        <dbReference type="Proteomes" id="UP001549145"/>
    </source>
</evidence>
<dbReference type="EMBL" id="JBEPMM010000007">
    <property type="protein sequence ID" value="MET3693195.1"/>
    <property type="molecule type" value="Genomic_DNA"/>
</dbReference>
<keyword evidence="4" id="KW-1185">Reference proteome</keyword>
<gene>
    <name evidence="3" type="ORF">ABID43_002742</name>
</gene>
<protein>
    <recommendedName>
        <fullName evidence="5">FIST domain containing protein</fullName>
    </recommendedName>
</protein>
<reference evidence="3 4" key="1">
    <citation type="submission" date="2024-06" db="EMBL/GenBank/DDBJ databases">
        <title>Genomic Encyclopedia of Type Strains, Phase IV (KMG-IV): sequencing the most valuable type-strain genomes for metagenomic binning, comparative biology and taxonomic classification.</title>
        <authorList>
            <person name="Goeker M."/>
        </authorList>
    </citation>
    <scope>NUCLEOTIDE SEQUENCE [LARGE SCALE GENOMIC DNA]</scope>
    <source>
        <strain evidence="3 4">DSM 21331</strain>
    </source>
</reference>
<dbReference type="InterPro" id="IPR019494">
    <property type="entry name" value="FIST_C"/>
</dbReference>
<feature type="domain" description="FIST C-domain" evidence="2">
    <location>
        <begin position="244"/>
        <end position="374"/>
    </location>
</feature>
<name>A0ABV2L8Y8_9HYPH</name>
<evidence type="ECO:0000259" key="1">
    <source>
        <dbReference type="SMART" id="SM00897"/>
    </source>
</evidence>
<evidence type="ECO:0000259" key="2">
    <source>
        <dbReference type="SMART" id="SM01204"/>
    </source>
</evidence>
<dbReference type="Pfam" id="PF10442">
    <property type="entry name" value="FIST_C"/>
    <property type="match status" value="1"/>
</dbReference>
<dbReference type="InterPro" id="IPR013702">
    <property type="entry name" value="FIST_domain_N"/>
</dbReference>
<evidence type="ECO:0000313" key="3">
    <source>
        <dbReference type="EMBL" id="MET3693195.1"/>
    </source>
</evidence>
<dbReference type="SMART" id="SM01204">
    <property type="entry name" value="FIST_C"/>
    <property type="match status" value="1"/>
</dbReference>
<dbReference type="Pfam" id="PF08495">
    <property type="entry name" value="FIST"/>
    <property type="match status" value="1"/>
</dbReference>
<accession>A0ABV2L8Y8</accession>
<dbReference type="PANTHER" id="PTHR40252">
    <property type="entry name" value="BLR0328 PROTEIN"/>
    <property type="match status" value="1"/>
</dbReference>
<dbReference type="SMART" id="SM00897">
    <property type="entry name" value="FIST"/>
    <property type="match status" value="1"/>
</dbReference>
<dbReference type="RefSeq" id="WP_238280248.1">
    <property type="nucleotide sequence ID" value="NZ_BPQL01000081.1"/>
</dbReference>
<dbReference type="Proteomes" id="UP001549145">
    <property type="component" value="Unassembled WGS sequence"/>
</dbReference>
<proteinExistence type="predicted"/>
<sequence length="398" mass="42894">MAEGTRVRTHLCGITTAWTEAEEADAAIAEIGAAIGERSVAQIVAFFSADYDVETLNRALTARFPGAGIAGCTMSGGISPAGGLDRGLVVIAFPRENFRIVSTLLDAIDHLDVERTASSVRALRRSLEAEDGAGLAPGTGRRFALSLIDGLTNAEETVVSAIAWALDGIPLVGGSAGDDLTFRQTVLLHDGRIHQRAAVLLLVETDFPIQIFKSDNFEPTDTKFVVTASDDEQRIVHELNAEPAAREYAMAVGLDPERLSPMSFAAYPLAVKVGGEYFCRSIRRMNPDGSLSFFCAIDEGVVLTLARPRDIVAATGAELARLDADLGGIDLVIGFECVLRRLDAESRQVRHGIFDLYRRYDIVGFDTYGEQYRSMHLNQTFTGIAIGRGEPGRDSGAR</sequence>